<dbReference type="Proteomes" id="UP000284177">
    <property type="component" value="Unassembled WGS sequence"/>
</dbReference>
<name>A0A419T2P6_9FIRM</name>
<dbReference type="InterPro" id="IPR026268">
    <property type="entry name" value="RseC"/>
</dbReference>
<dbReference type="RefSeq" id="WP_120169119.1">
    <property type="nucleotide sequence ID" value="NZ_MCIB01000015.1"/>
</dbReference>
<keyword evidence="1" id="KW-0472">Membrane</keyword>
<dbReference type="PANTHER" id="PTHR35867:SF1">
    <property type="entry name" value="PROTEIN RSEC"/>
    <property type="match status" value="1"/>
</dbReference>
<dbReference type="AlphaFoldDB" id="A0A419T2P6"/>
<keyword evidence="3" id="KW-1185">Reference proteome</keyword>
<accession>A0A419T2P6</accession>
<gene>
    <name evidence="2" type="ORF">BET03_11945</name>
</gene>
<evidence type="ECO:0008006" key="4">
    <source>
        <dbReference type="Google" id="ProtNLM"/>
    </source>
</evidence>
<dbReference type="EMBL" id="MCIB01000015">
    <property type="protein sequence ID" value="RKD31787.1"/>
    <property type="molecule type" value="Genomic_DNA"/>
</dbReference>
<dbReference type="PANTHER" id="PTHR35867">
    <property type="entry name" value="PROTEIN RSEC"/>
    <property type="match status" value="1"/>
</dbReference>
<sequence length="146" mass="16550">MEQIGFVIEANDEFATIEVRRISVCGDKCGSCQGGCRVPVTKVKIPNTLQVKTGEYVELKMENKKVIYSTFIVYGIPFIMMIVGMIGSYLLFKNLKISKHETLSFISGMISLGVSYFILNLIDKKMKEKNKINIKMIRKVSLQELI</sequence>
<keyword evidence="1" id="KW-0812">Transmembrane</keyword>
<protein>
    <recommendedName>
        <fullName evidence="4">Fis family transcriptional regulator</fullName>
    </recommendedName>
</protein>
<dbReference type="InterPro" id="IPR007359">
    <property type="entry name" value="SigmaE_reg_RseC_MucC"/>
</dbReference>
<dbReference type="PIRSF" id="PIRSF004923">
    <property type="entry name" value="RseC"/>
    <property type="match status" value="1"/>
</dbReference>
<evidence type="ECO:0000256" key="1">
    <source>
        <dbReference type="SAM" id="Phobius"/>
    </source>
</evidence>
<comment type="caution">
    <text evidence="2">The sequence shown here is derived from an EMBL/GenBank/DDBJ whole genome shotgun (WGS) entry which is preliminary data.</text>
</comment>
<feature type="transmembrane region" description="Helical" evidence="1">
    <location>
        <begin position="103"/>
        <end position="122"/>
    </location>
</feature>
<evidence type="ECO:0000313" key="3">
    <source>
        <dbReference type="Proteomes" id="UP000284177"/>
    </source>
</evidence>
<dbReference type="OrthoDB" id="1734233at2"/>
<evidence type="ECO:0000313" key="2">
    <source>
        <dbReference type="EMBL" id="RKD31787.1"/>
    </source>
</evidence>
<organism evidence="2 3">
    <name type="scientific">Thermohalobacter berrensis</name>
    <dbReference type="NCBI Taxonomy" id="99594"/>
    <lineage>
        <taxon>Bacteria</taxon>
        <taxon>Bacillati</taxon>
        <taxon>Bacillota</taxon>
        <taxon>Tissierellia</taxon>
        <taxon>Tissierellales</taxon>
        <taxon>Thermohalobacteraceae</taxon>
        <taxon>Thermohalobacter</taxon>
    </lineage>
</organism>
<reference evidence="2 3" key="1">
    <citation type="submission" date="2016-08" db="EMBL/GenBank/DDBJ databases">
        <title>Novel Firmicutes and Novel Genomes.</title>
        <authorList>
            <person name="Poppleton D.I."/>
            <person name="Gribaldo S."/>
        </authorList>
    </citation>
    <scope>NUCLEOTIDE SEQUENCE [LARGE SCALE GENOMIC DNA]</scope>
    <source>
        <strain evidence="2 3">CTT3</strain>
    </source>
</reference>
<feature type="transmembrane region" description="Helical" evidence="1">
    <location>
        <begin position="66"/>
        <end position="91"/>
    </location>
</feature>
<keyword evidence="1" id="KW-1133">Transmembrane helix</keyword>
<dbReference type="Pfam" id="PF04246">
    <property type="entry name" value="RseC_MucC"/>
    <property type="match status" value="1"/>
</dbReference>
<proteinExistence type="predicted"/>